<keyword evidence="9" id="KW-0804">Transcription</keyword>
<evidence type="ECO:0000256" key="5">
    <source>
        <dbReference type="ARBA" id="ARBA00022840"/>
    </source>
</evidence>
<dbReference type="InterPro" id="IPR051493">
    <property type="entry name" value="CHD"/>
</dbReference>
<dbReference type="Gene3D" id="3.40.5.120">
    <property type="match status" value="1"/>
</dbReference>
<feature type="region of interest" description="Disordered" evidence="11">
    <location>
        <begin position="977"/>
        <end position="1067"/>
    </location>
</feature>
<feature type="compositionally biased region" description="Polar residues" evidence="11">
    <location>
        <begin position="2916"/>
        <end position="2927"/>
    </location>
</feature>
<feature type="region of interest" description="Disordered" evidence="11">
    <location>
        <begin position="1121"/>
        <end position="1214"/>
    </location>
</feature>
<feature type="compositionally biased region" description="Pro residues" evidence="11">
    <location>
        <begin position="2881"/>
        <end position="2890"/>
    </location>
</feature>
<feature type="compositionally biased region" description="Low complexity" evidence="11">
    <location>
        <begin position="371"/>
        <end position="398"/>
    </location>
</feature>
<feature type="compositionally biased region" description="Basic and acidic residues" evidence="11">
    <location>
        <begin position="3547"/>
        <end position="3562"/>
    </location>
</feature>
<dbReference type="PROSITE" id="PS50013">
    <property type="entry name" value="CHROMO_2"/>
    <property type="match status" value="1"/>
</dbReference>
<dbReference type="InterPro" id="IPR001650">
    <property type="entry name" value="Helicase_C-like"/>
</dbReference>
<dbReference type="Gene3D" id="3.40.50.10810">
    <property type="entry name" value="Tandem AAA-ATPase domain"/>
    <property type="match status" value="1"/>
</dbReference>
<dbReference type="FunFam" id="3.40.50.300:FF:000015">
    <property type="entry name" value="chromodomain-helicase-DNA-binding protein 9 isoform X1"/>
    <property type="match status" value="1"/>
</dbReference>
<proteinExistence type="predicted"/>
<feature type="compositionally biased region" description="Basic residues" evidence="11">
    <location>
        <begin position="994"/>
        <end position="1008"/>
    </location>
</feature>
<dbReference type="PROSITE" id="PS51192">
    <property type="entry name" value="HELICASE_ATP_BIND_1"/>
    <property type="match status" value="1"/>
</dbReference>
<dbReference type="Pfam" id="PF00176">
    <property type="entry name" value="SNF2-rel_dom"/>
    <property type="match status" value="1"/>
</dbReference>
<evidence type="ECO:0000256" key="9">
    <source>
        <dbReference type="ARBA" id="ARBA00023163"/>
    </source>
</evidence>
<feature type="domain" description="Helicase C-terminal" evidence="14">
    <location>
        <begin position="1850"/>
        <end position="2006"/>
    </location>
</feature>
<feature type="compositionally biased region" description="Basic and acidic residues" evidence="11">
    <location>
        <begin position="1009"/>
        <end position="1026"/>
    </location>
</feature>
<dbReference type="GO" id="GO:0005524">
    <property type="term" value="F:ATP binding"/>
    <property type="evidence" value="ECO:0007669"/>
    <property type="project" value="UniProtKB-KW"/>
</dbReference>
<evidence type="ECO:0000259" key="14">
    <source>
        <dbReference type="PROSITE" id="PS51194"/>
    </source>
</evidence>
<dbReference type="CDD" id="cd18668">
    <property type="entry name" value="CD1_tandem_CHD5-9_like"/>
    <property type="match status" value="1"/>
</dbReference>
<dbReference type="Proteomes" id="UP001497472">
    <property type="component" value="Unassembled WGS sequence"/>
</dbReference>
<keyword evidence="16" id="KW-1185">Reference proteome</keyword>
<dbReference type="SMART" id="SM00592">
    <property type="entry name" value="BRK"/>
    <property type="match status" value="1"/>
</dbReference>
<dbReference type="Pfam" id="PF07533">
    <property type="entry name" value="BRK"/>
    <property type="match status" value="1"/>
</dbReference>
<dbReference type="GO" id="GO:0005634">
    <property type="term" value="C:nucleus"/>
    <property type="evidence" value="ECO:0007669"/>
    <property type="project" value="UniProtKB-SubCell"/>
</dbReference>
<feature type="compositionally biased region" description="Acidic residues" evidence="11">
    <location>
        <begin position="2130"/>
        <end position="2144"/>
    </location>
</feature>
<feature type="compositionally biased region" description="Basic residues" evidence="11">
    <location>
        <begin position="1200"/>
        <end position="1209"/>
    </location>
</feature>
<evidence type="ECO:0000256" key="10">
    <source>
        <dbReference type="ARBA" id="ARBA00023242"/>
    </source>
</evidence>
<comment type="caution">
    <text evidence="15">The sequence shown here is derived from an EMBL/GenBank/DDBJ whole genome shotgun (WGS) entry which is preliminary data.</text>
</comment>
<feature type="compositionally biased region" description="Polar residues" evidence="11">
    <location>
        <begin position="3018"/>
        <end position="3045"/>
    </location>
</feature>
<dbReference type="SMART" id="SM00298">
    <property type="entry name" value="CHROMO"/>
    <property type="match status" value="2"/>
</dbReference>
<dbReference type="InterPro" id="IPR006576">
    <property type="entry name" value="BRK_domain"/>
</dbReference>
<dbReference type="GO" id="GO:0003677">
    <property type="term" value="F:DNA binding"/>
    <property type="evidence" value="ECO:0007669"/>
    <property type="project" value="UniProtKB-KW"/>
</dbReference>
<dbReference type="PROSITE" id="PS51194">
    <property type="entry name" value="HELICASE_CTER"/>
    <property type="match status" value="1"/>
</dbReference>
<dbReference type="Gene3D" id="3.40.50.300">
    <property type="entry name" value="P-loop containing nucleotide triphosphate hydrolases"/>
    <property type="match status" value="1"/>
</dbReference>
<evidence type="ECO:0000313" key="15">
    <source>
        <dbReference type="EMBL" id="CAK1549851.1"/>
    </source>
</evidence>
<dbReference type="EMBL" id="CAVLEF010000040">
    <property type="protein sequence ID" value="CAK1549851.1"/>
    <property type="molecule type" value="Genomic_DNA"/>
</dbReference>
<keyword evidence="4" id="KW-0378">Hydrolase</keyword>
<evidence type="ECO:0000256" key="3">
    <source>
        <dbReference type="ARBA" id="ARBA00022741"/>
    </source>
</evidence>
<feature type="region of interest" description="Disordered" evidence="11">
    <location>
        <begin position="2693"/>
        <end position="2733"/>
    </location>
</feature>
<dbReference type="InterPro" id="IPR056342">
    <property type="entry name" value="HTH_CHD6-9"/>
</dbReference>
<feature type="region of interest" description="Disordered" evidence="11">
    <location>
        <begin position="3527"/>
        <end position="3569"/>
    </location>
</feature>
<feature type="compositionally biased region" description="Basic residues" evidence="11">
    <location>
        <begin position="1155"/>
        <end position="1169"/>
    </location>
</feature>
<dbReference type="GO" id="GO:0016887">
    <property type="term" value="F:ATP hydrolysis activity"/>
    <property type="evidence" value="ECO:0007669"/>
    <property type="project" value="UniProtKB-ARBA"/>
</dbReference>
<feature type="compositionally biased region" description="Polar residues" evidence="11">
    <location>
        <begin position="2840"/>
        <end position="2850"/>
    </location>
</feature>
<keyword evidence="10" id="KW-0539">Nucleus</keyword>
<dbReference type="FunFam" id="2.60.260.40:FF:000003">
    <property type="entry name" value="NADH dehydrogenase [ubiquinone] iron-sulfur protein 6, mitochondrial"/>
    <property type="match status" value="1"/>
</dbReference>
<dbReference type="FunFam" id="3.40.50.10810:FF:000003">
    <property type="entry name" value="chromodomain-helicase-DNA-binding protein 8 isoform X4"/>
    <property type="match status" value="1"/>
</dbReference>
<feature type="region of interest" description="Disordered" evidence="11">
    <location>
        <begin position="3594"/>
        <end position="3682"/>
    </location>
</feature>
<evidence type="ECO:0000259" key="13">
    <source>
        <dbReference type="PROSITE" id="PS51192"/>
    </source>
</evidence>
<gene>
    <name evidence="15" type="ORF">LNINA_LOCUS9118</name>
</gene>
<feature type="region of interest" description="Disordered" evidence="11">
    <location>
        <begin position="3018"/>
        <end position="3059"/>
    </location>
</feature>
<feature type="region of interest" description="Disordered" evidence="11">
    <location>
        <begin position="914"/>
        <end position="952"/>
    </location>
</feature>
<dbReference type="SUPFAM" id="SSF52540">
    <property type="entry name" value="P-loop containing nucleoside triphosphate hydrolases"/>
    <property type="match status" value="2"/>
</dbReference>
<comment type="subcellular location">
    <subcellularLocation>
        <location evidence="1">Nucleus</location>
    </subcellularLocation>
</comment>
<organism evidence="15 16">
    <name type="scientific">Leptosia nina</name>
    <dbReference type="NCBI Taxonomy" id="320188"/>
    <lineage>
        <taxon>Eukaryota</taxon>
        <taxon>Metazoa</taxon>
        <taxon>Ecdysozoa</taxon>
        <taxon>Arthropoda</taxon>
        <taxon>Hexapoda</taxon>
        <taxon>Insecta</taxon>
        <taxon>Pterygota</taxon>
        <taxon>Neoptera</taxon>
        <taxon>Endopterygota</taxon>
        <taxon>Lepidoptera</taxon>
        <taxon>Glossata</taxon>
        <taxon>Ditrysia</taxon>
        <taxon>Papilionoidea</taxon>
        <taxon>Pieridae</taxon>
        <taxon>Pierinae</taxon>
        <taxon>Leptosia</taxon>
    </lineage>
</organism>
<dbReference type="InterPro" id="IPR019401">
    <property type="entry name" value="Znf_CHCC"/>
</dbReference>
<feature type="compositionally biased region" description="Low complexity" evidence="11">
    <location>
        <begin position="3348"/>
        <end position="3371"/>
    </location>
</feature>
<dbReference type="GO" id="GO:0034728">
    <property type="term" value="P:nucleosome organization"/>
    <property type="evidence" value="ECO:0007669"/>
    <property type="project" value="UniProtKB-ARBA"/>
</dbReference>
<dbReference type="Gene3D" id="2.40.50.40">
    <property type="match status" value="2"/>
</dbReference>
<dbReference type="InterPro" id="IPR016197">
    <property type="entry name" value="Chromo-like_dom_sf"/>
</dbReference>
<dbReference type="InterPro" id="IPR000953">
    <property type="entry name" value="Chromo/chromo_shadow_dom"/>
</dbReference>
<evidence type="ECO:0000256" key="1">
    <source>
        <dbReference type="ARBA" id="ARBA00004123"/>
    </source>
</evidence>
<dbReference type="InterPro" id="IPR023780">
    <property type="entry name" value="Chromo_domain"/>
</dbReference>
<feature type="compositionally biased region" description="Polar residues" evidence="11">
    <location>
        <begin position="25"/>
        <end position="35"/>
    </location>
</feature>
<feature type="compositionally biased region" description="Polar residues" evidence="11">
    <location>
        <begin position="42"/>
        <end position="59"/>
    </location>
</feature>
<keyword evidence="7" id="KW-0805">Transcription regulation</keyword>
<keyword evidence="8" id="KW-0238">DNA-binding</keyword>
<name>A0AAV1JN44_9NEOP</name>
<dbReference type="SMART" id="SM00487">
    <property type="entry name" value="DEXDc"/>
    <property type="match status" value="1"/>
</dbReference>
<dbReference type="SMART" id="SM00490">
    <property type="entry name" value="HELICc"/>
    <property type="match status" value="1"/>
</dbReference>
<dbReference type="InterPro" id="IPR000330">
    <property type="entry name" value="SNF2_N"/>
</dbReference>
<dbReference type="InterPro" id="IPR027417">
    <property type="entry name" value="P-loop_NTPase"/>
</dbReference>
<feature type="compositionally biased region" description="Polar residues" evidence="11">
    <location>
        <begin position="553"/>
        <end position="568"/>
    </location>
</feature>
<dbReference type="PANTHER" id="PTHR46850">
    <property type="entry name" value="CHROMODOMAIN-HELICASE-DNA-BINDING PROTEIN 9"/>
    <property type="match status" value="1"/>
</dbReference>
<feature type="region of interest" description="Disordered" evidence="11">
    <location>
        <begin position="2779"/>
        <end position="2810"/>
    </location>
</feature>
<evidence type="ECO:0000256" key="4">
    <source>
        <dbReference type="ARBA" id="ARBA00022801"/>
    </source>
</evidence>
<dbReference type="InterPro" id="IPR049730">
    <property type="entry name" value="SNF2/RAD54-like_C"/>
</dbReference>
<keyword evidence="5" id="KW-0067">ATP-binding</keyword>
<dbReference type="InterPro" id="IPR037259">
    <property type="entry name" value="BRK_sf"/>
</dbReference>
<feature type="region of interest" description="Disordered" evidence="11">
    <location>
        <begin position="2267"/>
        <end position="2288"/>
    </location>
</feature>
<dbReference type="CDD" id="cd18793">
    <property type="entry name" value="SF2_C_SNF"/>
    <property type="match status" value="1"/>
</dbReference>
<dbReference type="FunFam" id="2.40.50.40:FF:000001">
    <property type="entry name" value="chromodomain-helicase-DNA-binding protein 8 isoform X4"/>
    <property type="match status" value="1"/>
</dbReference>
<feature type="region of interest" description="Disordered" evidence="11">
    <location>
        <begin position="250"/>
        <end position="330"/>
    </location>
</feature>
<feature type="region of interest" description="Disordered" evidence="11">
    <location>
        <begin position="3138"/>
        <end position="3169"/>
    </location>
</feature>
<dbReference type="InterPro" id="IPR014001">
    <property type="entry name" value="Helicase_ATP-bd"/>
</dbReference>
<feature type="compositionally biased region" description="Polar residues" evidence="11">
    <location>
        <begin position="3617"/>
        <end position="3643"/>
    </location>
</feature>
<feature type="region of interest" description="Disordered" evidence="11">
    <location>
        <begin position="553"/>
        <end position="587"/>
    </location>
</feature>
<dbReference type="SUPFAM" id="SSF54160">
    <property type="entry name" value="Chromo domain-like"/>
    <property type="match status" value="2"/>
</dbReference>
<feature type="compositionally biased region" description="Basic residues" evidence="11">
    <location>
        <begin position="926"/>
        <end position="941"/>
    </location>
</feature>
<feature type="region of interest" description="Disordered" evidence="11">
    <location>
        <begin position="1"/>
        <end position="129"/>
    </location>
</feature>
<dbReference type="SUPFAM" id="SSF160481">
    <property type="entry name" value="BRK domain-like"/>
    <property type="match status" value="1"/>
</dbReference>
<dbReference type="Pfam" id="PF00385">
    <property type="entry name" value="Chromo"/>
    <property type="match status" value="1"/>
</dbReference>
<evidence type="ECO:0000256" key="11">
    <source>
        <dbReference type="SAM" id="MobiDB-lite"/>
    </source>
</evidence>
<feature type="domain" description="Helicase ATP-binding" evidence="13">
    <location>
        <begin position="1536"/>
        <end position="1710"/>
    </location>
</feature>
<feature type="region of interest" description="Disordered" evidence="11">
    <location>
        <begin position="3258"/>
        <end position="3290"/>
    </location>
</feature>
<feature type="compositionally biased region" description="Low complexity" evidence="11">
    <location>
        <begin position="3277"/>
        <end position="3290"/>
    </location>
</feature>
<dbReference type="CDD" id="cd17995">
    <property type="entry name" value="DEXHc_CHD6_7_8_9"/>
    <property type="match status" value="1"/>
</dbReference>
<evidence type="ECO:0000259" key="12">
    <source>
        <dbReference type="PROSITE" id="PS50013"/>
    </source>
</evidence>
<keyword evidence="2" id="KW-0677">Repeat</keyword>
<accession>A0AAV1JN44</accession>
<dbReference type="Pfam" id="PF10276">
    <property type="entry name" value="zf-CHCC"/>
    <property type="match status" value="1"/>
</dbReference>
<sequence>MDSYNLFGDDGSGMLEGLTDLGGSDSFTNTPSVGSETKESSENSYRQPYSSNTVAQEGTIQKLASFGGGGSGGISNSSQTASNQNTVPPTPDYHEYAYPPRPRLPQPPHGPIHPSHHVHPSHAYPGYHPGPDPMYSMSEQGIGDMGVWSSAPGANRYAPITPAYRHSYEHQQKMHQYPPQQGPGIGGLQAQNSAYIPRQPHFSQSPSQQLYGQQQNYPNYTQMHPPSASRIGQHPTYHQQMEVNTHQYGLTHGQQNHGPMPQHQGHQNMPSHAPIGSGIQNHPSSHLHHGPPSLHHVPRQPLVPPPSVGSGHPSQMPYAPHHGLPMNYQPHQVQHPLDVNVTTQYGSVKSGLDAGSPQYRPPFPQLSPQMSSPRAQISPRQQPQSQPQVSPRPVMSPVKGPSASPHGARSMIPSPASSGPPAVSGTYTSQNTLQALEQMVLPPGGEYTFQRNQTTSTIGHNVTAAPMQWTQSKIPTALSNIPTIDSNETAIKTIEPVLDVAKNISFTKSNTEAKKEESVICDNDKKSDDLKKSQMFLSPNIMGNIQQNIALSSSTSKAMPNSVPSLQSPAAVESDEKKDKQSKQPVEVPVSLGVREEHTYGAHNTHDVSQKIECKQLKNIESPIALEPTSEENIQPPLNTEPINEKTNNAQHVSTPLTQASNNISDATQNQFESTIAHKIDKNQQYSSNNYTNIPGIMPTGLTIPSSISGAPSHNSSTPYQSDVTVATQPITNMPSPHAVQHTNLQNTVTSTISMSSSPGNMTLLSSAGPSILSPLQGSISNTHPNPSPNIQISLPITGQNILPNMSTHITPNQTNIMPTPTQSLNPNVIMMGGNNVNHPSLPPMYATSHHQERVALQQQIQEIYCLLPSNENQEKVRCLQDRLAMLQQHETNDRCSGGPNCILQNPIYGSKMVESPQVTSTTGRGRGKGPAKPRKPRTKKDKLGLTQPLDQLPVSEDCVTAGTGLNTDMDHEITEGDISHLDGSIISVDQSGKMKKVRGPRKGKERKPRAPKEPKTAKEFGDKPTKERKKRLPKDPNAPKRKRNVKKGLSEVQADTTTGNDIMDKDSFDSSMNDAILNKTLMNETLKTVPDLPTLDDSNVTDFDDIPVSKIAIKDLLEEAESKKDLEKDEDSDFMSGKKRTKKRSSVGGAGKKVVTRKTPSGKKKKRGGIVPESDGEPDDMASTPPPSPPAEGDDSLKRRSARNTQRKKYTDDVMLRLSDDEFPVLPPRLEKDFDDASLDMKDVSRLEGAPKPNYMYVNTTEEDSMIVQHVLASRMGKREIKPQIHITESITTLTTKNDNDNSVPLDPGTSIVTDNKVNDEEFKEEPIVEEDITKENVNTIDSETVAKDVESKADSNNTENDLKNVKPVLCDVEEYFVKYRNFSYLHCEWKTEEELYKGDKRIFSKIKRFKQKQAQQMNIFELLDEEPFNPDYVEVERILDMSENQDPGSSTVVKHYLVKWKSLQYEDSTWELEEDIDVDKIKQYKIFSDIPPKEKWKYKKRPSAEHWTQLKESPLYKGGNNLRPYQLEGLNWLLFSWHNNRNCILADEMGLGKTIQSLTFVNSVWEYGIRGPFLIIAPLSTIPNWQREFEAWTDMNVIVYHGSQQSKSMLQEYEFFYKNENGEPIKEITKFNVLITTFEMIVTDFQELRSFNWRICVIDEAHRLKNRNCKLLEGLRQLHLEHRVLLSGTPLQNNVNELFSLLNFLEPSQFSSSDAFLTEFGQLKSESEVIKLQALLKPMMLRRLKEDVEKTLAPKEETIIEVELTNIQKKYYRAILERNFSFLQKGIASAANIPNLMNTMMELRKCCIHPYLLNGAEDQIQFDYKQANGEDKEAYYKALIQSSGKMVLVDKLLPKLKAGGHRVLIFSQMVRCLDILEDYLLYRKYPFERIDGRIRGNLRQEAIDRFSKPDSDRFVFLLCTKAGGLGINLTAADTVIIYDSDWNPQNDLQAQARCHRIGQQKMVKIYRLICRNTYEREMFDKASLKLGLDKAILQSMNTSQGKETGLKQLSKKEIEDLLKKGAYGAVMDEDNAGDKFCEEDIEMILARRTQVIQMESEKGSTFSKASFAAANQRSDIDIRDPDFWNKWAKKAEIDTTEKKEDEDLIVTEPRKRTVIKRYGHDDGPMEMSDMEVTPDSDDDEDGISLRSKRKKEKFGRKGRRYASDDYVPRHEGVPIDEEVVYGSWTRSECFKIERGLLTFGWARWEEIIDRNQFRKGWTLPVIEDCARIIVLFCLRHYKGDEKIRNFIWDLIEPCENGEVTISRNHSGLHNPVPRGRNAKKKNRLKDVPKQNDLQRWEDPNHWSSHEKYDCEAYLENSYKKHLFRHANKVLLRVRMMYYIKHEVIGDYAAQIENGTHASAMGMRVPRGVDSAPPRLWWDTECDVSLLAGTYKHGYENYLAMRSDPQLCFVEKLGPPDDAECTDIKSEERKIRGSVVGDEDCTDEVSSGAAASPRPDDDSSHPWPSMQDLNTRLRRLITAYQRNYKREELKLQQRAKMERRERMDQLVRDEVSQWRWSRADEEAFRRTVASYGVEFDPATKSLRWNRFRSLARLDSKSDDALTDYLKAFMAMCKRQCGLSVGEAELPTRADLKAEPIGEERAIATLERIDLLRVLREEVAPHPALESRLALCERSLDTPTWWQPALHDKYLVLGVCKHGLGDTFSKLFCDPKMPFAESARKWYAKYKTGNKSDFQKNNSDDDEKSANESTTETRSLRRSKRTSNINDRDVQDDMDALSELETLAKLGRIEEPLSPDQWFTERALETRLHHIAHAVQNCEWPATSASSNKNEDVPSESSEERKQTQKRHIAIDVETERAKLHALLSTPQAAHASSREHRTNNVPASTSVTIGSREIDDASSDSSSRRSTPAPPPAHQRVAPSPAPSVPPSPSTSAPVDLSTPLDLSEAQDFSMGRRTPQTDNTQTAPTRSRLDDTLNRLMKRKNVPAPEQIVGKEKKRKKLDEIVLGLSAAKGRSPNSNSSYEVPRAKTSTILPEVTVTPAAPPSTSSAPLQKPFSVTVSNVPSSHTSSKELSSFLQQSLEQNTKTPKPVHSMQPKSFSHEAKVNKWLAEQANVDNRRRSQTPRLSPDEHVPVVHRVTGKRLVGHKAPQLKHLAHWIAENPMYDIDSKWTEGIKEHVKLPQDVRSQRHSPMQSTSVPERKKGRPPTLDASSTNVLSNSHLNQNLAGLNPALLASLSSLSAFDPKTLAATLSNLTGFDPKLLLNSFSGMPNLLGNMAGGNLFSNLAGLGLPGFPSLDINSATGSGNTSESKSKSRKPPESTSSASSTKSSNSQFPFVFTNPNMLYPQLGLNSLSPFGVHSGISSPYDALGLLGSNLTATSSGTTLHNPNVSSRTSKTTTPRSSTVVTPTSTSRQQKVSDRAQSSNLPQILLPPDPYLLESISKQALNYEVSMKVDKRSRDTDHIHESTATDLSKVDKKKMAYDTLRSSIPPEFAAVQEKLLKGDKKDIDVNKMLLEQMASGALSASLVSSAETKKNKDIEKDSFDKITKPDFGTRLTSDDTSINVANKRTADDIATEPENLALQPSAKKLKDTQEMTTTRDKQTDSSANTGEMDLEDLIAPSTVIKTGIKALENKHSDFEMNRSSETTPHNLERDDKSQSMLPSPNINTHQDVDISQTVDSFSNKSEGEKKDENLYEDINEGGEQINADIARKGGRKKTRKPSEEGLAEFQYRRKVIVMNNIMLRSALVPKNSRIHNNLSFIRCITNKIKDVPTHTGQKWDSDDYRLARFTLAPKQVNTNWAVNLIAEIPPKEVTERVVWCDGGSGPEGHPRVYINLDKPGNHSCGYCGLRFIKKDHH</sequence>
<feature type="compositionally biased region" description="Low complexity" evidence="11">
    <location>
        <begin position="413"/>
        <end position="425"/>
    </location>
</feature>
<feature type="domain" description="Chromo" evidence="12">
    <location>
        <begin position="1435"/>
        <end position="1489"/>
    </location>
</feature>
<keyword evidence="6" id="KW-0156">Chromatin regulator</keyword>
<feature type="compositionally biased region" description="Low complexity" evidence="11">
    <location>
        <begin position="74"/>
        <end position="86"/>
    </location>
</feature>
<feature type="compositionally biased region" description="Basic and acidic residues" evidence="11">
    <location>
        <begin position="2798"/>
        <end position="2810"/>
    </location>
</feature>
<dbReference type="Pfam" id="PF23078">
    <property type="entry name" value="HTH_CHD6-9"/>
    <property type="match status" value="1"/>
</dbReference>
<dbReference type="GO" id="GO:0140658">
    <property type="term" value="F:ATP-dependent chromatin remodeler activity"/>
    <property type="evidence" value="ECO:0007669"/>
    <property type="project" value="UniProtKB-ARBA"/>
</dbReference>
<feature type="region of interest" description="Disordered" evidence="11">
    <location>
        <begin position="347"/>
        <end position="427"/>
    </location>
</feature>
<feature type="region of interest" description="Disordered" evidence="11">
    <location>
        <begin position="2433"/>
        <end position="2467"/>
    </location>
</feature>
<dbReference type="CDD" id="cd18663">
    <property type="entry name" value="CD2_tandem_CHD5-9_like"/>
    <property type="match status" value="1"/>
</dbReference>
<evidence type="ECO:0000256" key="6">
    <source>
        <dbReference type="ARBA" id="ARBA00022853"/>
    </source>
</evidence>
<evidence type="ECO:0008006" key="17">
    <source>
        <dbReference type="Google" id="ProtNLM"/>
    </source>
</evidence>
<evidence type="ECO:0000313" key="16">
    <source>
        <dbReference type="Proteomes" id="UP001497472"/>
    </source>
</evidence>
<evidence type="ECO:0000256" key="2">
    <source>
        <dbReference type="ARBA" id="ARBA00022737"/>
    </source>
</evidence>
<keyword evidence="3" id="KW-0547">Nucleotide-binding</keyword>
<feature type="compositionally biased region" description="Polar residues" evidence="11">
    <location>
        <begin position="3337"/>
        <end position="3347"/>
    </location>
</feature>
<dbReference type="PANTHER" id="PTHR46850:SF1">
    <property type="entry name" value="CHROMODOMAIN-HELICASE-DNA-BINDING PROTEIN 9"/>
    <property type="match status" value="1"/>
</dbReference>
<dbReference type="Gene3D" id="2.60.260.40">
    <property type="entry name" value="q5lls5 like domains"/>
    <property type="match status" value="1"/>
</dbReference>
<feature type="region of interest" description="Disordered" evidence="11">
    <location>
        <begin position="2120"/>
        <end position="2153"/>
    </location>
</feature>
<dbReference type="InterPro" id="IPR038718">
    <property type="entry name" value="SNF2-like_sf"/>
</dbReference>
<feature type="compositionally biased region" description="Pro residues" evidence="11">
    <location>
        <begin position="99"/>
        <end position="111"/>
    </location>
</feature>
<evidence type="ECO:0000256" key="7">
    <source>
        <dbReference type="ARBA" id="ARBA00023015"/>
    </source>
</evidence>
<dbReference type="Gene3D" id="1.10.10.60">
    <property type="entry name" value="Homeodomain-like"/>
    <property type="match status" value="2"/>
</dbReference>
<reference evidence="15 16" key="1">
    <citation type="submission" date="2023-11" db="EMBL/GenBank/DDBJ databases">
        <authorList>
            <person name="Okamura Y."/>
        </authorList>
    </citation>
    <scope>NUCLEOTIDE SEQUENCE [LARGE SCALE GENOMIC DNA]</scope>
</reference>
<feature type="region of interest" description="Disordered" evidence="11">
    <location>
        <begin position="3337"/>
        <end position="3386"/>
    </location>
</feature>
<feature type="region of interest" description="Disordered" evidence="11">
    <location>
        <begin position="2825"/>
        <end position="2928"/>
    </location>
</feature>
<dbReference type="GO" id="GO:0000791">
    <property type="term" value="C:euchromatin"/>
    <property type="evidence" value="ECO:0007669"/>
    <property type="project" value="UniProtKB-ARBA"/>
</dbReference>
<evidence type="ECO:0000256" key="8">
    <source>
        <dbReference type="ARBA" id="ARBA00023125"/>
    </source>
</evidence>
<dbReference type="Pfam" id="PF00271">
    <property type="entry name" value="Helicase_C"/>
    <property type="match status" value="1"/>
</dbReference>
<protein>
    <recommendedName>
        <fullName evidence="17">Chromodomain-helicase-DNA-binding protein 7</fullName>
    </recommendedName>
</protein>